<keyword evidence="2" id="KW-1185">Reference proteome</keyword>
<organism evidence="1 2">
    <name type="scientific">Artomyces pyxidatus</name>
    <dbReference type="NCBI Taxonomy" id="48021"/>
    <lineage>
        <taxon>Eukaryota</taxon>
        <taxon>Fungi</taxon>
        <taxon>Dikarya</taxon>
        <taxon>Basidiomycota</taxon>
        <taxon>Agaricomycotina</taxon>
        <taxon>Agaricomycetes</taxon>
        <taxon>Russulales</taxon>
        <taxon>Auriscalpiaceae</taxon>
        <taxon>Artomyces</taxon>
    </lineage>
</organism>
<proteinExistence type="predicted"/>
<gene>
    <name evidence="1" type="ORF">BV25DRAFT_1863361</name>
</gene>
<sequence length="415" mass="45270">MASLEPRRTMISTGLYPARKLQDISFDRPFTHQIDLVFPSDPQLEAAFRSLETRFYTSTASLVEVFDAARDLEEQTGPLPDTHALSTDRCIPDVWCLARGVLGVNVTKEVYESLGLQGSKLADVFTGCSAQYSLSLGLYSKNGNTRSPAFIRDALAKWDRTRAEAGQGPWDFAFYLSSPENATGPFSPSLATPHTVAPVIRKFSNVHIPTPTLLPRPQVPRAGRPRHDGMDVDEDPESALEDWNEDMGELFEWLGMANMGAQRLQANDRVDPYVAVYTPPQPSMVGEITHIRWRGLLPPSLVQKIVGTAVSHSANSSTPTPSASARPFIGLTVHGTSHAPVPTPHRIPRPEGEDTVALILAPEEGLGEAVVKAVGGEQTAGRGWSVQAEIEDVQTKVLGRWAMVEAVGKWNARFG</sequence>
<protein>
    <submittedName>
        <fullName evidence="1">Uncharacterized protein</fullName>
    </submittedName>
</protein>
<dbReference type="Proteomes" id="UP000814140">
    <property type="component" value="Unassembled WGS sequence"/>
</dbReference>
<reference evidence="1" key="1">
    <citation type="submission" date="2021-03" db="EMBL/GenBank/DDBJ databases">
        <authorList>
            <consortium name="DOE Joint Genome Institute"/>
            <person name="Ahrendt S."/>
            <person name="Looney B.P."/>
            <person name="Miyauchi S."/>
            <person name="Morin E."/>
            <person name="Drula E."/>
            <person name="Courty P.E."/>
            <person name="Chicoki N."/>
            <person name="Fauchery L."/>
            <person name="Kohler A."/>
            <person name="Kuo A."/>
            <person name="Labutti K."/>
            <person name="Pangilinan J."/>
            <person name="Lipzen A."/>
            <person name="Riley R."/>
            <person name="Andreopoulos W."/>
            <person name="He G."/>
            <person name="Johnson J."/>
            <person name="Barry K.W."/>
            <person name="Grigoriev I.V."/>
            <person name="Nagy L."/>
            <person name="Hibbett D."/>
            <person name="Henrissat B."/>
            <person name="Matheny P.B."/>
            <person name="Labbe J."/>
            <person name="Martin F."/>
        </authorList>
    </citation>
    <scope>NUCLEOTIDE SEQUENCE</scope>
    <source>
        <strain evidence="1">HHB10654</strain>
    </source>
</reference>
<name>A0ACB8SLZ3_9AGAM</name>
<reference evidence="1" key="2">
    <citation type="journal article" date="2022" name="New Phytol.">
        <title>Evolutionary transition to the ectomycorrhizal habit in the genomes of a hyperdiverse lineage of mushroom-forming fungi.</title>
        <authorList>
            <person name="Looney B."/>
            <person name="Miyauchi S."/>
            <person name="Morin E."/>
            <person name="Drula E."/>
            <person name="Courty P.E."/>
            <person name="Kohler A."/>
            <person name="Kuo A."/>
            <person name="LaButti K."/>
            <person name="Pangilinan J."/>
            <person name="Lipzen A."/>
            <person name="Riley R."/>
            <person name="Andreopoulos W."/>
            <person name="He G."/>
            <person name="Johnson J."/>
            <person name="Nolan M."/>
            <person name="Tritt A."/>
            <person name="Barry K.W."/>
            <person name="Grigoriev I.V."/>
            <person name="Nagy L.G."/>
            <person name="Hibbett D."/>
            <person name="Henrissat B."/>
            <person name="Matheny P.B."/>
            <person name="Labbe J."/>
            <person name="Martin F.M."/>
        </authorList>
    </citation>
    <scope>NUCLEOTIDE SEQUENCE</scope>
    <source>
        <strain evidence="1">HHB10654</strain>
    </source>
</reference>
<comment type="caution">
    <text evidence="1">The sequence shown here is derived from an EMBL/GenBank/DDBJ whole genome shotgun (WGS) entry which is preliminary data.</text>
</comment>
<dbReference type="EMBL" id="MU277247">
    <property type="protein sequence ID" value="KAI0057440.1"/>
    <property type="molecule type" value="Genomic_DNA"/>
</dbReference>
<evidence type="ECO:0000313" key="1">
    <source>
        <dbReference type="EMBL" id="KAI0057440.1"/>
    </source>
</evidence>
<evidence type="ECO:0000313" key="2">
    <source>
        <dbReference type="Proteomes" id="UP000814140"/>
    </source>
</evidence>
<accession>A0ACB8SLZ3</accession>